<dbReference type="SUPFAM" id="SSF52418">
    <property type="entry name" value="Nucleoside phosphorylase/phosphoribosyltransferase catalytic domain"/>
    <property type="match status" value="1"/>
</dbReference>
<accession>A0ABV6H4M6</accession>
<feature type="binding site" evidence="5">
    <location>
        <position position="105"/>
    </location>
    <ligand>
        <name>5-phospho-alpha-D-ribose 1-diphosphate</name>
        <dbReference type="ChEBI" id="CHEBI:58017"/>
    </ligand>
</feature>
<dbReference type="RefSeq" id="WP_382360737.1">
    <property type="nucleotide sequence ID" value="NZ_JBHLWV010000011.1"/>
</dbReference>
<evidence type="ECO:0000256" key="4">
    <source>
        <dbReference type="ARBA" id="ARBA00023141"/>
    </source>
</evidence>
<feature type="binding site" evidence="5">
    <location>
        <position position="241"/>
    </location>
    <ligand>
        <name>Mg(2+)</name>
        <dbReference type="ChEBI" id="CHEBI:18420"/>
        <label>2</label>
    </ligand>
</feature>
<organism evidence="8 9">
    <name type="scientific">Gordonia phosphorivorans</name>
    <dbReference type="NCBI Taxonomy" id="1056982"/>
    <lineage>
        <taxon>Bacteria</taxon>
        <taxon>Bacillati</taxon>
        <taxon>Actinomycetota</taxon>
        <taxon>Actinomycetes</taxon>
        <taxon>Mycobacteriales</taxon>
        <taxon>Gordoniaceae</taxon>
        <taxon>Gordonia</taxon>
    </lineage>
</organism>
<keyword evidence="5" id="KW-0028">Amino-acid biosynthesis</keyword>
<feature type="binding site" evidence="5">
    <location>
        <position position="137"/>
    </location>
    <ligand>
        <name>5-phospho-alpha-D-ribose 1-diphosphate</name>
        <dbReference type="ChEBI" id="CHEBI:58017"/>
    </ligand>
</feature>
<dbReference type="NCBIfam" id="TIGR01245">
    <property type="entry name" value="trpD"/>
    <property type="match status" value="1"/>
</dbReference>
<evidence type="ECO:0000256" key="3">
    <source>
        <dbReference type="ARBA" id="ARBA00022822"/>
    </source>
</evidence>
<feature type="binding site" evidence="5">
    <location>
        <begin position="107"/>
        <end position="110"/>
    </location>
    <ligand>
        <name>5-phospho-alpha-D-ribose 1-diphosphate</name>
        <dbReference type="ChEBI" id="CHEBI:58017"/>
    </ligand>
</feature>
<comment type="function">
    <text evidence="5">Catalyzes the transfer of the phosphoribosyl group of 5-phosphorylribose-1-pyrophosphate (PRPP) to anthranilate to yield N-(5'-phosphoribosyl)-anthranilate (PRA).</text>
</comment>
<dbReference type="PANTHER" id="PTHR43285:SF2">
    <property type="entry name" value="ANTHRANILATE PHOSPHORIBOSYLTRANSFERASE"/>
    <property type="match status" value="1"/>
</dbReference>
<protein>
    <recommendedName>
        <fullName evidence="5">Anthranilate phosphoribosyltransferase</fullName>
        <ecNumber evidence="5">2.4.2.18</ecNumber>
    </recommendedName>
</protein>
<feature type="binding site" evidence="5">
    <location>
        <position position="128"/>
    </location>
    <ligand>
        <name>anthranilate</name>
        <dbReference type="ChEBI" id="CHEBI:16567"/>
        <label>1</label>
    </ligand>
</feature>
<feature type="binding site" evidence="5">
    <location>
        <position position="183"/>
    </location>
    <ligand>
        <name>anthranilate</name>
        <dbReference type="ChEBI" id="CHEBI:16567"/>
        <label>2</label>
    </ligand>
</feature>
<feature type="binding site" evidence="5">
    <location>
        <position position="97"/>
    </location>
    <ligand>
        <name>5-phospho-alpha-D-ribose 1-diphosphate</name>
        <dbReference type="ChEBI" id="CHEBI:58017"/>
    </ligand>
</feature>
<name>A0ABV6H4M6_9ACTN</name>
<comment type="subunit">
    <text evidence="5">Homodimer.</text>
</comment>
<evidence type="ECO:0000313" key="9">
    <source>
        <dbReference type="Proteomes" id="UP001589783"/>
    </source>
</evidence>
<keyword evidence="2 5" id="KW-0808">Transferase</keyword>
<dbReference type="SUPFAM" id="SSF47648">
    <property type="entry name" value="Nucleoside phosphorylase/phosphoribosyltransferase N-terminal domain"/>
    <property type="match status" value="1"/>
</dbReference>
<dbReference type="Gene3D" id="3.40.1030.10">
    <property type="entry name" value="Nucleoside phosphorylase/phosphoribosyltransferase catalytic domain"/>
    <property type="match status" value="1"/>
</dbReference>
<dbReference type="Proteomes" id="UP001589783">
    <property type="component" value="Unassembled WGS sequence"/>
</dbReference>
<sequence>MSSTDAASSSVPSSPDAFTWPAVLGKVTDGFDLTAAEAGWAMREIMSDAATGAQIAAFGVGVKMKGAAAEELRGLAETMLSMANRVETAGDALDIVGTGGDRSHTVNISTMTSIVVAAAGVPVVKHGNRAASSKSGGADVLEALGVAIALGPDAVARCVREVGIGFCFAPVFHPAFRFTGPPRKQIGIPTVFNVLGPLTNPAAPPAGLIGCAFADLAPTLAQTFATRGNRVLVVRGDDGLDELTTTTTSSVWQVLGGQVRELTVDPTELGIDLVELSALQGGDAEVNAQVARDLFAGAVGPVRDSVTLNAAAALVAFEQDRLYDQSEFTDALRAAAVRVGEVLDSGAAAARLADWAALSSALAD</sequence>
<dbReference type="Gene3D" id="1.20.970.10">
    <property type="entry name" value="Transferase, Pyrimidine Nucleoside Phosphorylase, Chain C"/>
    <property type="match status" value="1"/>
</dbReference>
<reference evidence="8 9" key="1">
    <citation type="submission" date="2024-09" db="EMBL/GenBank/DDBJ databases">
        <authorList>
            <person name="Sun Q."/>
            <person name="Mori K."/>
        </authorList>
    </citation>
    <scope>NUCLEOTIDE SEQUENCE [LARGE SCALE GENOMIC DNA]</scope>
    <source>
        <strain evidence="8 9">CCM 7957</strain>
    </source>
</reference>
<keyword evidence="3 5" id="KW-0822">Tryptophan biosynthesis</keyword>
<dbReference type="InterPro" id="IPR036320">
    <property type="entry name" value="Glycosyl_Trfase_fam3_N_dom_sf"/>
</dbReference>
<feature type="binding site" evidence="5">
    <location>
        <begin position="125"/>
        <end position="133"/>
    </location>
    <ligand>
        <name>5-phospho-alpha-D-ribose 1-diphosphate</name>
        <dbReference type="ChEBI" id="CHEBI:58017"/>
    </ligand>
</feature>
<feature type="binding site" evidence="5">
    <location>
        <position position="242"/>
    </location>
    <ligand>
        <name>Mg(2+)</name>
        <dbReference type="ChEBI" id="CHEBI:18420"/>
        <label>2</label>
    </ligand>
</feature>
<feature type="binding site" evidence="5">
    <location>
        <position position="242"/>
    </location>
    <ligand>
        <name>Mg(2+)</name>
        <dbReference type="ChEBI" id="CHEBI:18420"/>
        <label>1</label>
    </ligand>
</feature>
<dbReference type="HAMAP" id="MF_00211">
    <property type="entry name" value="TrpD"/>
    <property type="match status" value="1"/>
</dbReference>
<keyword evidence="5" id="KW-0460">Magnesium</keyword>
<comment type="pathway">
    <text evidence="5">Amino-acid biosynthesis; L-tryptophan biosynthesis; L-tryptophan from chorismate: step 2/5.</text>
</comment>
<feature type="binding site" evidence="5">
    <location>
        <position position="109"/>
    </location>
    <ligand>
        <name>Mg(2+)</name>
        <dbReference type="ChEBI" id="CHEBI:18420"/>
        <label>1</label>
    </ligand>
</feature>
<comment type="cofactor">
    <cofactor evidence="5">
        <name>Mg(2+)</name>
        <dbReference type="ChEBI" id="CHEBI:18420"/>
    </cofactor>
    <text evidence="5">Binds 2 magnesium ions per monomer.</text>
</comment>
<comment type="caution">
    <text evidence="5">Lacks conserved residue(s) required for the propagation of feature annotation.</text>
</comment>
<proteinExistence type="inferred from homology"/>
<keyword evidence="9" id="KW-1185">Reference proteome</keyword>
<dbReference type="InterPro" id="IPR017459">
    <property type="entry name" value="Glycosyl_Trfase_fam3_N_dom"/>
</dbReference>
<comment type="similarity">
    <text evidence="5">Belongs to the anthranilate phosphoribosyltransferase family.</text>
</comment>
<feature type="domain" description="Glycosyl transferase family 3" evidence="6">
    <location>
        <begin position="91"/>
        <end position="348"/>
    </location>
</feature>
<dbReference type="EMBL" id="JBHLWV010000011">
    <property type="protein sequence ID" value="MFC0313834.1"/>
    <property type="molecule type" value="Genomic_DNA"/>
</dbReference>
<dbReference type="GO" id="GO:0004048">
    <property type="term" value="F:anthranilate phosphoribosyltransferase activity"/>
    <property type="evidence" value="ECO:0007669"/>
    <property type="project" value="UniProtKB-EC"/>
</dbReference>
<keyword evidence="4 5" id="KW-0057">Aromatic amino acid biosynthesis</keyword>
<dbReference type="PANTHER" id="PTHR43285">
    <property type="entry name" value="ANTHRANILATE PHOSPHORIBOSYLTRANSFERASE"/>
    <property type="match status" value="1"/>
</dbReference>
<evidence type="ECO:0000259" key="6">
    <source>
        <dbReference type="Pfam" id="PF00591"/>
    </source>
</evidence>
<evidence type="ECO:0000256" key="2">
    <source>
        <dbReference type="ARBA" id="ARBA00022679"/>
    </source>
</evidence>
<feature type="binding site" evidence="5">
    <location>
        <position position="97"/>
    </location>
    <ligand>
        <name>anthranilate</name>
        <dbReference type="ChEBI" id="CHEBI:16567"/>
        <label>1</label>
    </ligand>
</feature>
<comment type="catalytic activity">
    <reaction evidence="5">
        <text>N-(5-phospho-beta-D-ribosyl)anthranilate + diphosphate = 5-phospho-alpha-D-ribose 1-diphosphate + anthranilate</text>
        <dbReference type="Rhea" id="RHEA:11768"/>
        <dbReference type="ChEBI" id="CHEBI:16567"/>
        <dbReference type="ChEBI" id="CHEBI:18277"/>
        <dbReference type="ChEBI" id="CHEBI:33019"/>
        <dbReference type="ChEBI" id="CHEBI:58017"/>
        <dbReference type="EC" id="2.4.2.18"/>
    </reaction>
</comment>
<comment type="caution">
    <text evidence="8">The sequence shown here is derived from an EMBL/GenBank/DDBJ whole genome shotgun (WGS) entry which is preliminary data.</text>
</comment>
<dbReference type="Pfam" id="PF02885">
    <property type="entry name" value="Glycos_trans_3N"/>
    <property type="match status" value="1"/>
</dbReference>
<dbReference type="InterPro" id="IPR000312">
    <property type="entry name" value="Glycosyl_Trfase_fam3"/>
</dbReference>
<keyword evidence="1 5" id="KW-0328">Glycosyltransferase</keyword>
<dbReference type="Pfam" id="PF00591">
    <property type="entry name" value="Glycos_transf_3"/>
    <property type="match status" value="1"/>
</dbReference>
<feature type="binding site" evidence="5">
    <location>
        <begin position="100"/>
        <end position="101"/>
    </location>
    <ligand>
        <name>5-phospho-alpha-D-ribose 1-diphosphate</name>
        <dbReference type="ChEBI" id="CHEBI:58017"/>
    </ligand>
</feature>
<evidence type="ECO:0000256" key="1">
    <source>
        <dbReference type="ARBA" id="ARBA00022676"/>
    </source>
</evidence>
<keyword evidence="5" id="KW-0479">Metal-binding</keyword>
<evidence type="ECO:0000313" key="8">
    <source>
        <dbReference type="EMBL" id="MFC0313834.1"/>
    </source>
</evidence>
<evidence type="ECO:0000259" key="7">
    <source>
        <dbReference type="Pfam" id="PF02885"/>
    </source>
</evidence>
<dbReference type="InterPro" id="IPR005940">
    <property type="entry name" value="Anthranilate_Pribosyl_Tfrase"/>
</dbReference>
<gene>
    <name evidence="5 8" type="primary">trpD</name>
    <name evidence="8" type="ORF">ACFFJD_03060</name>
</gene>
<dbReference type="EC" id="2.4.2.18" evidence="5"/>
<feature type="domain" description="Glycosyl transferase family 3 N-terminal" evidence="7">
    <location>
        <begin position="23"/>
        <end position="82"/>
    </location>
</feature>
<evidence type="ECO:0000256" key="5">
    <source>
        <dbReference type="HAMAP-Rule" id="MF_00211"/>
    </source>
</evidence>
<dbReference type="InterPro" id="IPR035902">
    <property type="entry name" value="Nuc_phospho_transferase"/>
</dbReference>